<evidence type="ECO:0000259" key="1">
    <source>
        <dbReference type="Pfam" id="PF10615"/>
    </source>
</evidence>
<dbReference type="SUPFAM" id="SSF50475">
    <property type="entry name" value="FMN-binding split barrel"/>
    <property type="match status" value="1"/>
</dbReference>
<dbReference type="AlphaFoldDB" id="A0A420WBY3"/>
<protein>
    <submittedName>
        <fullName evidence="3">Uncharacterized protein</fullName>
    </submittedName>
</protein>
<dbReference type="Gene3D" id="2.30.110.10">
    <property type="entry name" value="Electron Transport, Fmn-binding Protein, Chain A"/>
    <property type="match status" value="1"/>
</dbReference>
<dbReference type="InterPro" id="IPR012349">
    <property type="entry name" value="Split_barrel_FMN-bd"/>
</dbReference>
<comment type="caution">
    <text evidence="3">The sequence shown here is derived from an EMBL/GenBank/DDBJ whole genome shotgun (WGS) entry which is preliminary data.</text>
</comment>
<dbReference type="InterPro" id="IPR055343">
    <property type="entry name" value="CREG_beta-barrel"/>
</dbReference>
<feature type="domain" description="CREG-like beta-barrel" evidence="2">
    <location>
        <begin position="15"/>
        <end position="155"/>
    </location>
</feature>
<dbReference type="OrthoDB" id="9814594at2"/>
<dbReference type="InterPro" id="IPR019595">
    <property type="entry name" value="DUF2470"/>
</dbReference>
<dbReference type="InterPro" id="IPR037119">
    <property type="entry name" value="Haem_oxidase_HugZ-like_sf"/>
</dbReference>
<dbReference type="Pfam" id="PF10615">
    <property type="entry name" value="DUF2470"/>
    <property type="match status" value="1"/>
</dbReference>
<dbReference type="PANTHER" id="PTHR13343">
    <property type="entry name" value="CREG1 PROTEIN"/>
    <property type="match status" value="1"/>
</dbReference>
<dbReference type="PANTHER" id="PTHR13343:SF17">
    <property type="entry name" value="CELLULAR REPRESSOR OF E1A-STIMULATED GENES, ISOFORM A"/>
    <property type="match status" value="1"/>
</dbReference>
<dbReference type="EMBL" id="RBIG01000003">
    <property type="protein sequence ID" value="RKQ68432.1"/>
    <property type="molecule type" value="Genomic_DNA"/>
</dbReference>
<dbReference type="Proteomes" id="UP000277424">
    <property type="component" value="Unassembled WGS sequence"/>
</dbReference>
<dbReference type="Gene3D" id="3.20.180.10">
    <property type="entry name" value="PNP-oxidase-like"/>
    <property type="match status" value="1"/>
</dbReference>
<feature type="domain" description="DUF2470" evidence="1">
    <location>
        <begin position="170"/>
        <end position="244"/>
    </location>
</feature>
<evidence type="ECO:0000313" key="4">
    <source>
        <dbReference type="Proteomes" id="UP000277424"/>
    </source>
</evidence>
<dbReference type="RefSeq" id="WP_121221070.1">
    <property type="nucleotide sequence ID" value="NZ_RBIG01000003.1"/>
</dbReference>
<dbReference type="Pfam" id="PF13883">
    <property type="entry name" value="CREG_beta-barrel"/>
    <property type="match status" value="1"/>
</dbReference>
<evidence type="ECO:0000259" key="2">
    <source>
        <dbReference type="Pfam" id="PF13883"/>
    </source>
</evidence>
<accession>A0A420WBY3</accession>
<reference evidence="3 4" key="1">
    <citation type="submission" date="2018-10" db="EMBL/GenBank/DDBJ databases">
        <title>Comparative analysis of microorganisms from saline springs in Andes Mountain Range, Colombia.</title>
        <authorList>
            <person name="Rubin E."/>
        </authorList>
    </citation>
    <scope>NUCLEOTIDE SEQUENCE [LARGE SCALE GENOMIC DNA]</scope>
    <source>
        <strain evidence="3 4">USBA 36</strain>
    </source>
</reference>
<dbReference type="GO" id="GO:0005737">
    <property type="term" value="C:cytoplasm"/>
    <property type="evidence" value="ECO:0007669"/>
    <property type="project" value="UniProtKB-ARBA"/>
</dbReference>
<sequence>MARPTPTDNTTETPGDTARRLVRSCDRAVLGTALTGAEGWPYASLVLLATDHAARPLLLLSDLADHTKNLKADPRASLLIDGTAGLDEPLTGARVTLQGHVTPLADDALLARYVAHHPSAAFYAGFKDFNLYRMNVERAHLVAGFGRIHWIEADELLFDAAPHAALAAAEAEIVAHMNEDHADALDLYAAKLLGLDGTGWRMTGIDPEGIDIRSGGAVARLDFAAFGENAPSDAERARAALVRLVKRARAT</sequence>
<evidence type="ECO:0000313" key="3">
    <source>
        <dbReference type="EMBL" id="RKQ68432.1"/>
    </source>
</evidence>
<gene>
    <name evidence="3" type="ORF">BCL74_2912</name>
</gene>
<organism evidence="3 4">
    <name type="scientific">Oceanibaculum indicum</name>
    <dbReference type="NCBI Taxonomy" id="526216"/>
    <lineage>
        <taxon>Bacteria</taxon>
        <taxon>Pseudomonadati</taxon>
        <taxon>Pseudomonadota</taxon>
        <taxon>Alphaproteobacteria</taxon>
        <taxon>Rhodospirillales</taxon>
        <taxon>Oceanibaculaceae</taxon>
        <taxon>Oceanibaculum</taxon>
    </lineage>
</organism>
<name>A0A420WBY3_9PROT</name>
<proteinExistence type="predicted"/>